<evidence type="ECO:0000313" key="2">
    <source>
        <dbReference type="Proteomes" id="UP000002881"/>
    </source>
</evidence>
<evidence type="ECO:0000313" key="1">
    <source>
        <dbReference type="EMBL" id="AFK06855.1"/>
    </source>
</evidence>
<organism evidence="1 2">
    <name type="scientific">Mesotoga prima MesG1.Ag.4.2</name>
    <dbReference type="NCBI Taxonomy" id="660470"/>
    <lineage>
        <taxon>Bacteria</taxon>
        <taxon>Thermotogati</taxon>
        <taxon>Thermotogota</taxon>
        <taxon>Thermotogae</taxon>
        <taxon>Kosmotogales</taxon>
        <taxon>Kosmotogaceae</taxon>
        <taxon>Mesotoga</taxon>
    </lineage>
</organism>
<keyword evidence="2" id="KW-1185">Reference proteome</keyword>
<dbReference type="KEGG" id="mpg:Theba_1156"/>
<dbReference type="Proteomes" id="UP000002881">
    <property type="component" value="Chromosome"/>
</dbReference>
<dbReference type="AlphaFoldDB" id="I2F4K2"/>
<reference evidence="1 2" key="1">
    <citation type="journal article" date="2012" name="Genome Biol. Evol.">
        <title>Genome Sequence of the Mesophilic Thermotogales Bacterium Mesotoga prima MesG1.Ag.4.2 Reveals the Largest Thermotogales Genome To Date.</title>
        <authorList>
            <person name="Zhaxybayeva O."/>
            <person name="Swithers K.S."/>
            <person name="Foght J."/>
            <person name="Green A.G."/>
            <person name="Bruce D."/>
            <person name="Detter C."/>
            <person name="Han S."/>
            <person name="Teshima H."/>
            <person name="Han J."/>
            <person name="Woyke T."/>
            <person name="Pitluck S."/>
            <person name="Nolan M."/>
            <person name="Ivanova N."/>
            <person name="Pati A."/>
            <person name="Land M.L."/>
            <person name="Dlutek M."/>
            <person name="Doolittle W.F."/>
            <person name="Noll K.M."/>
            <person name="Nesbo C.L."/>
        </authorList>
    </citation>
    <scope>NUCLEOTIDE SEQUENCE [LARGE SCALE GENOMIC DNA]</scope>
    <source>
        <strain evidence="2">mesG1.Ag.4.2</strain>
    </source>
</reference>
<accession>I2F4K2</accession>
<dbReference type="RefSeq" id="WP_014730845.1">
    <property type="nucleotide sequence ID" value="NC_017934.1"/>
</dbReference>
<gene>
    <name evidence="1" type="ORF">Theba_1156</name>
</gene>
<dbReference type="HOGENOM" id="CLU_378907_0_0_0"/>
<name>I2F4K2_9BACT</name>
<protein>
    <submittedName>
        <fullName evidence="1">Uncharacterized protein</fullName>
    </submittedName>
</protein>
<dbReference type="GeneID" id="87106975"/>
<dbReference type="EMBL" id="CP003532">
    <property type="protein sequence ID" value="AFK06855.1"/>
    <property type="molecule type" value="Genomic_DNA"/>
</dbReference>
<sequence>MDRETVKLTLLAEALEMSWNSYVVYGPLAELDAFLDKDAAVKLAEALKSGFMLEESVEKIMDDGFFRGYLAGMMLHNDSISLESKEAIARILEDNLLSLLKSADESLPSVDKFYGEPGDYDKRFFPFFEDKDKARSKSSLRENLSLFWYYSKDSYYIPLILWGNELASFLSKNAHKQELNGQAAEKLKKIMVTAEASYAMSDAVRSIVGFQVPKAESDTSSQLPMFSLIMNKNVSTEEIVELIKSITQYSVVNLMYAPVAMTRSDITEESERAREIVFRVFDSLENSILAFLLNGGDELTINGFLYQIVLQYDFAKLFDRLTSLLEMLTVEFADAALLAIASALIEKEETKENVERFIEYMKAFKDSFGLLTAGFLLSRKYELEDDSFSTEIRRDRKPDETDYYLLLELARGFLDDLEVAYQEMVGEYNHLGDLEDVFEELEEITEPCFVSADGSDEEVEYSRVPMYTLINAVIRNNDLDDAIEAIEAYCDRYIFNFEFVNTLLYMPSKSIDKVMQLLLFSGEMAVGFIDDIADQDDEAYLLSKEESPSNREYLDLIEKYIEKLIDDKKYREASRAIAAVDPFVDPEDVDNLFTSMIIVRWRTKDFENLKTMLEAIDEESDPRALIVKALMNYFNKEVDAAEGIIIDILQELPDFIQYLLENDEPDEEDFDRADDGDVRSQKKIDAKLLAEEFREDWFKLKGGKDWLKKVQKVFDEVS</sequence>
<proteinExistence type="predicted"/>